<evidence type="ECO:0000256" key="1">
    <source>
        <dbReference type="SAM" id="SignalP"/>
    </source>
</evidence>
<dbReference type="InterPro" id="IPR032347">
    <property type="entry name" value="DUF4864"/>
</dbReference>
<accession>A0A1X6YK43</accession>
<evidence type="ECO:0000313" key="3">
    <source>
        <dbReference type="Proteomes" id="UP000193061"/>
    </source>
</evidence>
<gene>
    <name evidence="2" type="ORF">ROA7450_00932</name>
</gene>
<proteinExistence type="predicted"/>
<reference evidence="2 3" key="1">
    <citation type="submission" date="2017-03" db="EMBL/GenBank/DDBJ databases">
        <authorList>
            <person name="Afonso C.L."/>
            <person name="Miller P.J."/>
            <person name="Scott M.A."/>
            <person name="Spackman E."/>
            <person name="Goraichik I."/>
            <person name="Dimitrov K.M."/>
            <person name="Suarez D.L."/>
            <person name="Swayne D.E."/>
        </authorList>
    </citation>
    <scope>NUCLEOTIDE SEQUENCE [LARGE SCALE GENOMIC DNA]</scope>
    <source>
        <strain evidence="2 3">CECT 7450</strain>
    </source>
</reference>
<dbReference type="RefSeq" id="WP_085804465.1">
    <property type="nucleotide sequence ID" value="NZ_FWFX01000002.1"/>
</dbReference>
<feature type="chain" id="PRO_5010869462" description="DUF4864 domain-containing protein" evidence="1">
    <location>
        <begin position="21"/>
        <end position="133"/>
    </location>
</feature>
<dbReference type="OrthoDB" id="9130422at2"/>
<dbReference type="EMBL" id="FWFX01000002">
    <property type="protein sequence ID" value="SLN23441.1"/>
    <property type="molecule type" value="Genomic_DNA"/>
</dbReference>
<name>A0A1X6YK43_9RHOB</name>
<protein>
    <recommendedName>
        <fullName evidence="4">DUF4864 domain-containing protein</fullName>
    </recommendedName>
</protein>
<evidence type="ECO:0000313" key="2">
    <source>
        <dbReference type="EMBL" id="SLN23441.1"/>
    </source>
</evidence>
<evidence type="ECO:0008006" key="4">
    <source>
        <dbReference type="Google" id="ProtNLM"/>
    </source>
</evidence>
<dbReference type="AlphaFoldDB" id="A0A1X6YK43"/>
<keyword evidence="1" id="KW-0732">Signal</keyword>
<dbReference type="Proteomes" id="UP000193061">
    <property type="component" value="Unassembled WGS sequence"/>
</dbReference>
<keyword evidence="3" id="KW-1185">Reference proteome</keyword>
<organism evidence="2 3">
    <name type="scientific">Roseovarius albus</name>
    <dbReference type="NCBI Taxonomy" id="1247867"/>
    <lineage>
        <taxon>Bacteria</taxon>
        <taxon>Pseudomonadati</taxon>
        <taxon>Pseudomonadota</taxon>
        <taxon>Alphaproteobacteria</taxon>
        <taxon>Rhodobacterales</taxon>
        <taxon>Roseobacteraceae</taxon>
        <taxon>Roseovarius</taxon>
    </lineage>
</organism>
<feature type="signal peptide" evidence="1">
    <location>
        <begin position="1"/>
        <end position="20"/>
    </location>
</feature>
<sequence>MKQVLWAGILALLAVLPARADEAAIQSVISSQIEAFLTDDFERAFEFASPTIQDIFKTPDQFGRMVREGYPMVWRPADVQFLSVDEINGVLWQTVLVQDGQGNEFLLGYQMIDGPEGWKINAVRMKPLPLGAV</sequence>
<dbReference type="Pfam" id="PF16156">
    <property type="entry name" value="DUF4864"/>
    <property type="match status" value="1"/>
</dbReference>